<feature type="compositionally biased region" description="Basic and acidic residues" evidence="1">
    <location>
        <begin position="111"/>
        <end position="126"/>
    </location>
</feature>
<feature type="compositionally biased region" description="Polar residues" evidence="1">
    <location>
        <begin position="145"/>
        <end position="156"/>
    </location>
</feature>
<proteinExistence type="predicted"/>
<organism evidence="3 4">
    <name type="scientific">Meripilus lineatus</name>
    <dbReference type="NCBI Taxonomy" id="2056292"/>
    <lineage>
        <taxon>Eukaryota</taxon>
        <taxon>Fungi</taxon>
        <taxon>Dikarya</taxon>
        <taxon>Basidiomycota</taxon>
        <taxon>Agaricomycotina</taxon>
        <taxon>Agaricomycetes</taxon>
        <taxon>Polyporales</taxon>
        <taxon>Meripilaceae</taxon>
        <taxon>Meripilus</taxon>
    </lineage>
</organism>
<dbReference type="EMBL" id="JANAWD010000004">
    <property type="protein sequence ID" value="KAJ3492012.1"/>
    <property type="molecule type" value="Genomic_DNA"/>
</dbReference>
<reference evidence="3" key="1">
    <citation type="submission" date="2022-07" db="EMBL/GenBank/DDBJ databases">
        <title>Genome Sequence of Physisporinus lineatus.</title>
        <authorList>
            <person name="Buettner E."/>
        </authorList>
    </citation>
    <scope>NUCLEOTIDE SEQUENCE</scope>
    <source>
        <strain evidence="3">VT162</strain>
    </source>
</reference>
<feature type="compositionally biased region" description="Polar residues" evidence="1">
    <location>
        <begin position="165"/>
        <end position="183"/>
    </location>
</feature>
<evidence type="ECO:0000313" key="4">
    <source>
        <dbReference type="Proteomes" id="UP001212997"/>
    </source>
</evidence>
<dbReference type="Proteomes" id="UP001212997">
    <property type="component" value="Unassembled WGS sequence"/>
</dbReference>
<name>A0AAD5YP29_9APHY</name>
<evidence type="ECO:0000313" key="3">
    <source>
        <dbReference type="EMBL" id="KAJ3492012.1"/>
    </source>
</evidence>
<accession>A0AAD5YP29</accession>
<dbReference type="InterPro" id="IPR024771">
    <property type="entry name" value="SUZ"/>
</dbReference>
<keyword evidence="4" id="KW-1185">Reference proteome</keyword>
<protein>
    <recommendedName>
        <fullName evidence="2">SUZ domain-containing protein</fullName>
    </recommendedName>
</protein>
<evidence type="ECO:0000259" key="2">
    <source>
        <dbReference type="PROSITE" id="PS51673"/>
    </source>
</evidence>
<dbReference type="AlphaFoldDB" id="A0AAD5YP29"/>
<feature type="compositionally biased region" description="Polar residues" evidence="1">
    <location>
        <begin position="191"/>
        <end position="206"/>
    </location>
</feature>
<feature type="region of interest" description="Disordered" evidence="1">
    <location>
        <begin position="18"/>
        <end position="206"/>
    </location>
</feature>
<feature type="domain" description="SUZ" evidence="2">
    <location>
        <begin position="60"/>
        <end position="130"/>
    </location>
</feature>
<sequence length="206" mass="22632">MSLANLPTKVLDSWDYVTDSQARPVTTRKVEPIPDDWDDDDDEDEEDPQRLWQTANSKAPMPEVIILSNNPTTISPPPAAIQPALRILKRPSPSPQSSSSTYVGDSQQKSFAEREAQYQAARDRIFGDNNVSGSRIDNKPRKLSPTPSHDQQSVSIVRQPRGPDLSSNITIGSQTEGATSNNFGGRRSVRTRNTPSAVATSHHSND</sequence>
<evidence type="ECO:0000256" key="1">
    <source>
        <dbReference type="SAM" id="MobiDB-lite"/>
    </source>
</evidence>
<dbReference type="PANTHER" id="PTHR31796">
    <property type="entry name" value="SUZ DOMAIN-CONTAINING PROTEIN 1"/>
    <property type="match status" value="1"/>
</dbReference>
<dbReference type="Pfam" id="PF12752">
    <property type="entry name" value="SUZ"/>
    <property type="match status" value="1"/>
</dbReference>
<feature type="compositionally biased region" description="Polar residues" evidence="1">
    <location>
        <begin position="101"/>
        <end position="110"/>
    </location>
</feature>
<dbReference type="PANTHER" id="PTHR31796:SF2">
    <property type="entry name" value="SUZ DOMAIN-CONTAINING PROTEIN 1"/>
    <property type="match status" value="1"/>
</dbReference>
<dbReference type="PROSITE" id="PS51673">
    <property type="entry name" value="SUZ"/>
    <property type="match status" value="1"/>
</dbReference>
<comment type="caution">
    <text evidence="3">The sequence shown here is derived from an EMBL/GenBank/DDBJ whole genome shotgun (WGS) entry which is preliminary data.</text>
</comment>
<feature type="compositionally biased region" description="Acidic residues" evidence="1">
    <location>
        <begin position="33"/>
        <end position="47"/>
    </location>
</feature>
<gene>
    <name evidence="3" type="ORF">NLI96_g287</name>
</gene>
<dbReference type="InterPro" id="IPR039228">
    <property type="entry name" value="SZRD1"/>
</dbReference>